<dbReference type="eggNOG" id="COG1012">
    <property type="taxonomic scope" value="Bacteria"/>
</dbReference>
<dbReference type="Gene3D" id="3.40.605.10">
    <property type="entry name" value="Aldehyde Dehydrogenase, Chain A, domain 1"/>
    <property type="match status" value="1"/>
</dbReference>
<dbReference type="Pfam" id="PF00171">
    <property type="entry name" value="Aldedh"/>
    <property type="match status" value="1"/>
</dbReference>
<reference evidence="5 6" key="1">
    <citation type="journal article" date="2011" name="J. Bacteriol.">
        <title>Genome sequence of strain IMCC3088, a proteorhodopsin-containing marine bacterium belonging to the OM60/NOR5 clade.</title>
        <authorList>
            <person name="Jang Y."/>
            <person name="Oh H.M."/>
            <person name="Kang I."/>
            <person name="Lee K."/>
            <person name="Yang S.J."/>
            <person name="Cho J.C."/>
        </authorList>
    </citation>
    <scope>NUCLEOTIDE SEQUENCE [LARGE SCALE GENOMIC DNA]</scope>
    <source>
        <strain evidence="5 6">IMCC3088</strain>
    </source>
</reference>
<evidence type="ECO:0000313" key="6">
    <source>
        <dbReference type="Proteomes" id="UP000005615"/>
    </source>
</evidence>
<dbReference type="InterPro" id="IPR016161">
    <property type="entry name" value="Ald_DH/histidinol_DH"/>
</dbReference>
<dbReference type="RefSeq" id="WP_009575108.1">
    <property type="nucleotide sequence ID" value="NZ_AEIG01000020.1"/>
</dbReference>
<evidence type="ECO:0000256" key="2">
    <source>
        <dbReference type="ARBA" id="ARBA00023002"/>
    </source>
</evidence>
<dbReference type="InterPro" id="IPR029510">
    <property type="entry name" value="Ald_DH_CS_GLU"/>
</dbReference>
<accession>F3L095</accession>
<comment type="caution">
    <text evidence="5">The sequence shown here is derived from an EMBL/GenBank/DDBJ whole genome shotgun (WGS) entry which is preliminary data.</text>
</comment>
<dbReference type="InterPro" id="IPR010102">
    <property type="entry name" value="Succ_semiAld_DH"/>
</dbReference>
<keyword evidence="6" id="KW-1185">Reference proteome</keyword>
<dbReference type="InterPro" id="IPR016163">
    <property type="entry name" value="Ald_DH_C"/>
</dbReference>
<organism evidence="5 6">
    <name type="scientific">Aequoribacter fuscus</name>
    <dbReference type="NCBI Taxonomy" id="2518989"/>
    <lineage>
        <taxon>Bacteria</taxon>
        <taxon>Pseudomonadati</taxon>
        <taxon>Pseudomonadota</taxon>
        <taxon>Gammaproteobacteria</taxon>
        <taxon>Cellvibrionales</taxon>
        <taxon>Halieaceae</taxon>
        <taxon>Aequoribacter</taxon>
    </lineage>
</organism>
<dbReference type="FunFam" id="3.40.605.10:FF:000005">
    <property type="entry name" value="Succinate-semialdehyde dehydrogenase I"/>
    <property type="match status" value="1"/>
</dbReference>
<dbReference type="PROSITE" id="PS00070">
    <property type="entry name" value="ALDEHYDE_DEHYDR_CYS"/>
    <property type="match status" value="1"/>
</dbReference>
<sequence>MTTWTDLVNADAFTEQGLVVTNPATGNVLATLRDMSDSEVNAIIAEADLARVAWASLTAKSRAAKLKAWNDLILANQEKLAQLITAECGKPLAEARGEVAYGASFLEWFAEEAKRVYGDVIPAHAEGKQILVLKQPIGTAAAITPWNFPLAMITRKAGPALAAGCSMVLKPAEATPLTALALETLAQRAGIPAPLFRVITTTQPAHVGGILCASDTIRKLSFTGSTAVGKILMRQSADTMKKLSFELGGNAPFIVFDDADINAAVDGAMVSKYRNAGQTCVCVNRFLVQDSVYDDFVAKLTERVSAMKVGNGAEEGVTVGPLINQAALDKVEKLMTDACEKGAKIAAGGHRVDGDGAFYAPTVLTEVTPEMAIFSNEIFGPVATVVRFNTEEEAIAIANATEYGLAAYFYTQNLGRSWRVMQALEYGMVGVNEGIISTEVAPFGGVKHSGLGREGSKYGIDEYLEIKYCLVGGLT</sequence>
<dbReference type="NCBIfam" id="TIGR01780">
    <property type="entry name" value="SSADH"/>
    <property type="match status" value="1"/>
</dbReference>
<dbReference type="Gene3D" id="3.40.309.10">
    <property type="entry name" value="Aldehyde Dehydrogenase, Chain A, domain 2"/>
    <property type="match status" value="1"/>
</dbReference>
<dbReference type="InterPro" id="IPR015590">
    <property type="entry name" value="Aldehyde_DH_dom"/>
</dbReference>
<dbReference type="OrthoDB" id="5887723at2"/>
<dbReference type="GO" id="GO:0004777">
    <property type="term" value="F:succinate-semialdehyde dehydrogenase (NAD+) activity"/>
    <property type="evidence" value="ECO:0007669"/>
    <property type="project" value="TreeGrafter"/>
</dbReference>
<dbReference type="PANTHER" id="PTHR43353:SF5">
    <property type="entry name" value="SUCCINATE-SEMIALDEHYDE DEHYDROGENASE, MITOCHONDRIAL"/>
    <property type="match status" value="1"/>
</dbReference>
<dbReference type="EMBL" id="AEIG01000020">
    <property type="protein sequence ID" value="EGG30205.1"/>
    <property type="molecule type" value="Genomic_DNA"/>
</dbReference>
<dbReference type="InterPro" id="IPR016160">
    <property type="entry name" value="Ald_DH_CS_CYS"/>
</dbReference>
<proteinExistence type="inferred from homology"/>
<dbReference type="FunFam" id="3.40.309.10:FF:000004">
    <property type="entry name" value="Succinate-semialdehyde dehydrogenase I"/>
    <property type="match status" value="1"/>
</dbReference>
<evidence type="ECO:0000313" key="5">
    <source>
        <dbReference type="EMBL" id="EGG30205.1"/>
    </source>
</evidence>
<evidence type="ECO:0000256" key="3">
    <source>
        <dbReference type="RuleBase" id="RU003345"/>
    </source>
</evidence>
<keyword evidence="2 3" id="KW-0560">Oxidoreductase</keyword>
<evidence type="ECO:0000259" key="4">
    <source>
        <dbReference type="Pfam" id="PF00171"/>
    </source>
</evidence>
<dbReference type="PROSITE" id="PS00687">
    <property type="entry name" value="ALDEHYDE_DEHYDR_GLU"/>
    <property type="match status" value="1"/>
</dbReference>
<dbReference type="InterPro" id="IPR050740">
    <property type="entry name" value="Aldehyde_DH_Superfamily"/>
</dbReference>
<dbReference type="SUPFAM" id="SSF53720">
    <property type="entry name" value="ALDH-like"/>
    <property type="match status" value="1"/>
</dbReference>
<dbReference type="AlphaFoldDB" id="F3L095"/>
<name>F3L095_9GAMM</name>
<protein>
    <submittedName>
        <fullName evidence="5">Succinic semialdehyde dehydrogenase</fullName>
    </submittedName>
</protein>
<dbReference type="PANTHER" id="PTHR43353">
    <property type="entry name" value="SUCCINATE-SEMIALDEHYDE DEHYDROGENASE, MITOCHONDRIAL"/>
    <property type="match status" value="1"/>
</dbReference>
<dbReference type="InterPro" id="IPR016162">
    <property type="entry name" value="Ald_DH_N"/>
</dbReference>
<gene>
    <name evidence="5" type="ORF">IMCC3088_811</name>
</gene>
<comment type="similarity">
    <text evidence="1 3">Belongs to the aldehyde dehydrogenase family.</text>
</comment>
<dbReference type="CDD" id="cd07103">
    <property type="entry name" value="ALDH_F5_SSADH_GabD"/>
    <property type="match status" value="1"/>
</dbReference>
<dbReference type="STRING" id="2518989.IMCC3088_811"/>
<evidence type="ECO:0000256" key="1">
    <source>
        <dbReference type="ARBA" id="ARBA00009986"/>
    </source>
</evidence>
<dbReference type="Proteomes" id="UP000005615">
    <property type="component" value="Unassembled WGS sequence"/>
</dbReference>
<feature type="domain" description="Aldehyde dehydrogenase" evidence="4">
    <location>
        <begin position="16"/>
        <end position="468"/>
    </location>
</feature>
<dbReference type="FunFam" id="3.40.605.10:FF:000026">
    <property type="entry name" value="Aldehyde dehydrogenase, putative"/>
    <property type="match status" value="1"/>
</dbReference>
<dbReference type="GO" id="GO:0009450">
    <property type="term" value="P:gamma-aminobutyric acid catabolic process"/>
    <property type="evidence" value="ECO:0007669"/>
    <property type="project" value="InterPro"/>
</dbReference>